<organism evidence="1 2">
    <name type="scientific">Blastochloris sulfoviridis</name>
    <dbReference type="NCBI Taxonomy" id="50712"/>
    <lineage>
        <taxon>Bacteria</taxon>
        <taxon>Pseudomonadati</taxon>
        <taxon>Pseudomonadota</taxon>
        <taxon>Alphaproteobacteria</taxon>
        <taxon>Hyphomicrobiales</taxon>
        <taxon>Blastochloridaceae</taxon>
        <taxon>Blastochloris</taxon>
    </lineage>
</organism>
<dbReference type="OrthoDB" id="5642573at2"/>
<dbReference type="PANTHER" id="PTHR43861:SF1">
    <property type="entry name" value="TRANS-ACONITATE 2-METHYLTRANSFERASE"/>
    <property type="match status" value="1"/>
</dbReference>
<comment type="caution">
    <text evidence="1">The sequence shown here is derived from an EMBL/GenBank/DDBJ whole genome shotgun (WGS) entry which is preliminary data.</text>
</comment>
<proteinExistence type="predicted"/>
<dbReference type="InterPro" id="IPR029063">
    <property type="entry name" value="SAM-dependent_MTases_sf"/>
</dbReference>
<keyword evidence="1" id="KW-0489">Methyltransferase</keyword>
<dbReference type="EMBL" id="VWPL01000015">
    <property type="protein sequence ID" value="KAA5601153.1"/>
    <property type="molecule type" value="Genomic_DNA"/>
</dbReference>
<dbReference type="CDD" id="cd02440">
    <property type="entry name" value="AdoMet_MTases"/>
    <property type="match status" value="1"/>
</dbReference>
<keyword evidence="2" id="KW-1185">Reference proteome</keyword>
<dbReference type="RefSeq" id="WP_150097565.1">
    <property type="nucleotide sequence ID" value="NZ_VWPL01000015.1"/>
</dbReference>
<name>A0A5M6HZ09_9HYPH</name>
<dbReference type="Gene3D" id="3.40.50.150">
    <property type="entry name" value="Vaccinia Virus protein VP39"/>
    <property type="match status" value="1"/>
</dbReference>
<dbReference type="SUPFAM" id="SSF53335">
    <property type="entry name" value="S-adenosyl-L-methionine-dependent methyltransferases"/>
    <property type="match status" value="1"/>
</dbReference>
<gene>
    <name evidence="1" type="ORF">F1193_10130</name>
</gene>
<evidence type="ECO:0000313" key="2">
    <source>
        <dbReference type="Proteomes" id="UP000323886"/>
    </source>
</evidence>
<keyword evidence="1" id="KW-0808">Transferase</keyword>
<dbReference type="AlphaFoldDB" id="A0A5M6HZ09"/>
<protein>
    <submittedName>
        <fullName evidence="1">Methyltransferase domain-containing protein</fullName>
    </submittedName>
</protein>
<dbReference type="Pfam" id="PF13489">
    <property type="entry name" value="Methyltransf_23"/>
    <property type="match status" value="1"/>
</dbReference>
<dbReference type="PANTHER" id="PTHR43861">
    <property type="entry name" value="TRANS-ACONITATE 2-METHYLTRANSFERASE-RELATED"/>
    <property type="match status" value="1"/>
</dbReference>
<accession>A0A5M6HZ09</accession>
<reference evidence="1 2" key="1">
    <citation type="submission" date="2019-09" db="EMBL/GenBank/DDBJ databases">
        <title>Draft Whole-Genome sequence of Blastochloris sulfoviridis DSM 729.</title>
        <authorList>
            <person name="Meyer T.E."/>
            <person name="Kyndt J.A."/>
        </authorList>
    </citation>
    <scope>NUCLEOTIDE SEQUENCE [LARGE SCALE GENOMIC DNA]</scope>
    <source>
        <strain evidence="1 2">DSM 729</strain>
    </source>
</reference>
<evidence type="ECO:0000313" key="1">
    <source>
        <dbReference type="EMBL" id="KAA5601153.1"/>
    </source>
</evidence>
<dbReference type="Proteomes" id="UP000323886">
    <property type="component" value="Unassembled WGS sequence"/>
</dbReference>
<dbReference type="GO" id="GO:0008168">
    <property type="term" value="F:methyltransferase activity"/>
    <property type="evidence" value="ECO:0007669"/>
    <property type="project" value="UniProtKB-KW"/>
</dbReference>
<sequence>MAKAGHVKFWDRIADRYAARPVKDPAAYEAMLADAAGRLGPTDRVLEIGCGTGSTAIRLAPHVAAWTATDFSPEMLRIARAKPAPENLRFVLADAGNAFDGGPFDAICAFQVLHLVGDLPGTLSGIHANLKPGGLMIAKTWCFAEMGLKLRSLFLALRVLGMFPSAKALTKIALRQAIRDAGFEIEDERVFGTNPHGPYIVARKPSRFEGAIRSDRIGSDAPSL</sequence>
<dbReference type="GO" id="GO:0032259">
    <property type="term" value="P:methylation"/>
    <property type="evidence" value="ECO:0007669"/>
    <property type="project" value="UniProtKB-KW"/>
</dbReference>